<proteinExistence type="predicted"/>
<evidence type="ECO:0000256" key="1">
    <source>
        <dbReference type="SAM" id="Coils"/>
    </source>
</evidence>
<dbReference type="AlphaFoldDB" id="A0A382QW41"/>
<organism evidence="2">
    <name type="scientific">marine metagenome</name>
    <dbReference type="NCBI Taxonomy" id="408172"/>
    <lineage>
        <taxon>unclassified sequences</taxon>
        <taxon>metagenomes</taxon>
        <taxon>ecological metagenomes</taxon>
    </lineage>
</organism>
<gene>
    <name evidence="2" type="ORF">METZ01_LOCUS342031</name>
</gene>
<sequence>MFFICTIGSIVCLIIYLWVFKEIDESLLAIEIQNTTARELKNEIDEIKNIVEKLSRSDLITARAKRELRMVTAEPETLIIAINKSKESDL</sequence>
<accession>A0A382QW41</accession>
<protein>
    <submittedName>
        <fullName evidence="2">Uncharacterized protein</fullName>
    </submittedName>
</protein>
<feature type="coiled-coil region" evidence="1">
    <location>
        <begin position="30"/>
        <end position="57"/>
    </location>
</feature>
<name>A0A382QW41_9ZZZZ</name>
<reference evidence="2" key="1">
    <citation type="submission" date="2018-05" db="EMBL/GenBank/DDBJ databases">
        <authorList>
            <person name="Lanie J.A."/>
            <person name="Ng W.-L."/>
            <person name="Kazmierczak K.M."/>
            <person name="Andrzejewski T.M."/>
            <person name="Davidsen T.M."/>
            <person name="Wayne K.J."/>
            <person name="Tettelin H."/>
            <person name="Glass J.I."/>
            <person name="Rusch D."/>
            <person name="Podicherti R."/>
            <person name="Tsui H.-C.T."/>
            <person name="Winkler M.E."/>
        </authorList>
    </citation>
    <scope>NUCLEOTIDE SEQUENCE</scope>
</reference>
<evidence type="ECO:0000313" key="2">
    <source>
        <dbReference type="EMBL" id="SVC89177.1"/>
    </source>
</evidence>
<keyword evidence="1" id="KW-0175">Coiled coil</keyword>
<dbReference type="EMBL" id="UINC01117030">
    <property type="protein sequence ID" value="SVC89177.1"/>
    <property type="molecule type" value="Genomic_DNA"/>
</dbReference>